<gene>
    <name evidence="1" type="ORF">LC586_08865</name>
</gene>
<comment type="caution">
    <text evidence="1">The sequence shown here is derived from an EMBL/GenBank/DDBJ whole genome shotgun (WGS) entry which is preliminary data.</text>
</comment>
<protein>
    <submittedName>
        <fullName evidence="1">Uncharacterized protein</fullName>
    </submittedName>
</protein>
<name>A0ABS8I634_9NOSO</name>
<evidence type="ECO:0000313" key="2">
    <source>
        <dbReference type="Proteomes" id="UP001199525"/>
    </source>
</evidence>
<sequence length="69" mass="7443">MTSQKASESKPLSDFGWAWVLGKRGNAAVVKASYLPVKEGGSICGNCPRYLKRSIQGWNIKEGVGKAMV</sequence>
<dbReference type="Proteomes" id="UP001199525">
    <property type="component" value="Unassembled WGS sequence"/>
</dbReference>
<evidence type="ECO:0000313" key="1">
    <source>
        <dbReference type="EMBL" id="MCC5599326.1"/>
    </source>
</evidence>
<reference evidence="1 2" key="1">
    <citation type="journal article" date="2021" name="Microorganisms">
        <title>Genome Evolution of Filamentous Cyanobacterium Nostoc Species: From Facultative Symbiosis to Free Living.</title>
        <authorList>
            <person name="Huo D."/>
            <person name="Li H."/>
            <person name="Cai F."/>
            <person name="Guo X."/>
            <person name="Qiao Z."/>
            <person name="Wang W."/>
            <person name="Yu G."/>
            <person name="Li R."/>
        </authorList>
    </citation>
    <scope>NUCLEOTIDE SEQUENCE [LARGE SCALE GENOMIC DNA]</scope>
    <source>
        <strain evidence="1 2">CHAB 5714</strain>
    </source>
</reference>
<dbReference type="EMBL" id="JAIVFQ010000008">
    <property type="protein sequence ID" value="MCC5599326.1"/>
    <property type="molecule type" value="Genomic_DNA"/>
</dbReference>
<accession>A0ABS8I634</accession>
<dbReference type="RefSeq" id="WP_229484182.1">
    <property type="nucleotide sequence ID" value="NZ_JAIVFQ010000008.1"/>
</dbReference>
<keyword evidence="2" id="KW-1185">Reference proteome</keyword>
<proteinExistence type="predicted"/>
<organism evidence="1 2">
    <name type="scientific">Nostoc favosum CHAB5714</name>
    <dbReference type="NCBI Taxonomy" id="2780399"/>
    <lineage>
        <taxon>Bacteria</taxon>
        <taxon>Bacillati</taxon>
        <taxon>Cyanobacteriota</taxon>
        <taxon>Cyanophyceae</taxon>
        <taxon>Nostocales</taxon>
        <taxon>Nostocaceae</taxon>
        <taxon>Nostoc</taxon>
        <taxon>Nostoc favosum</taxon>
    </lineage>
</organism>